<evidence type="ECO:0000259" key="1">
    <source>
        <dbReference type="Pfam" id="PF13701"/>
    </source>
</evidence>
<evidence type="ECO:0000313" key="3">
    <source>
        <dbReference type="Proteomes" id="UP000019491"/>
    </source>
</evidence>
<dbReference type="AlphaFoldDB" id="X0QE65"/>
<dbReference type="RefSeq" id="WP_052033619.1">
    <property type="nucleotide sequence ID" value="NZ_BAWF01000070.1"/>
</dbReference>
<reference evidence="2 3" key="1">
    <citation type="submission" date="2014-02" db="EMBL/GenBank/DDBJ databases">
        <title>Whole genome shotgun sequence of Rhodococcus wratislaviensis NBRC 100605.</title>
        <authorList>
            <person name="Hosoyama A."/>
            <person name="Tsuchikane K."/>
            <person name="Yoshida I."/>
            <person name="Ohji S."/>
            <person name="Ichikawa N."/>
            <person name="Yamazoe A."/>
            <person name="Fujita N."/>
        </authorList>
    </citation>
    <scope>NUCLEOTIDE SEQUENCE [LARGE SCALE GENOMIC DNA]</scope>
    <source>
        <strain evidence="2 3">NBRC 100605</strain>
    </source>
</reference>
<dbReference type="Pfam" id="PF13701">
    <property type="entry name" value="DDE_Tnp_1_4"/>
    <property type="match status" value="1"/>
</dbReference>
<organism evidence="2 3">
    <name type="scientific">Rhodococcus wratislaviensis NBRC 100605</name>
    <dbReference type="NCBI Taxonomy" id="1219028"/>
    <lineage>
        <taxon>Bacteria</taxon>
        <taxon>Bacillati</taxon>
        <taxon>Actinomycetota</taxon>
        <taxon>Actinomycetes</taxon>
        <taxon>Mycobacteriales</taxon>
        <taxon>Nocardiaceae</taxon>
        <taxon>Rhodococcus</taxon>
    </lineage>
</organism>
<feature type="domain" description="Transposase DDE" evidence="1">
    <location>
        <begin position="14"/>
        <end position="216"/>
    </location>
</feature>
<gene>
    <name evidence="2" type="ORF">RW1_070_00230</name>
</gene>
<comment type="caution">
    <text evidence="2">The sequence shown here is derived from an EMBL/GenBank/DDBJ whole genome shotgun (WGS) entry which is preliminary data.</text>
</comment>
<name>X0QE65_RHOWR</name>
<dbReference type="EMBL" id="BAWF01000070">
    <property type="protein sequence ID" value="GAF49191.1"/>
    <property type="molecule type" value="Genomic_DNA"/>
</dbReference>
<protein>
    <recommendedName>
        <fullName evidence="1">Transposase DDE domain-containing protein</fullName>
    </recommendedName>
</protein>
<sequence>MRQTEHETTCVVAGTLAGADSIDDLDLIRHGGMDKLFGGMRAPSTLGTFLRSFSHGHIQQLDKINAGLLAGVATRVPGLLAGGDQFACIDVDDTVHVVHGYAKQGAAHGYTGVRGLNIQIGTISTPLAALVIGRARLRRGNANSVSGASRLLAQTITTARAAGVTGQILGRADSAFYGWAFVGTAIRHRIWFSVTARMTSTVKTAVASIDADAWETIQYPDAIWEHDDTAPGGVLGQRRRGRVHRVPITTQTPARHLPAHRAQGPTTPTPCI</sequence>
<dbReference type="Proteomes" id="UP000019491">
    <property type="component" value="Unassembled WGS sequence"/>
</dbReference>
<keyword evidence="3" id="KW-1185">Reference proteome</keyword>
<accession>X0QE65</accession>
<dbReference type="InterPro" id="IPR025668">
    <property type="entry name" value="Tnp_DDE_dom"/>
</dbReference>
<evidence type="ECO:0000313" key="2">
    <source>
        <dbReference type="EMBL" id="GAF49191.1"/>
    </source>
</evidence>
<proteinExistence type="predicted"/>